<name>A0A146K6L5_9EUKA</name>
<gene>
    <name evidence="1" type="ORF">TPC1_16143</name>
</gene>
<proteinExistence type="predicted"/>
<organism evidence="1">
    <name type="scientific">Trepomonas sp. PC1</name>
    <dbReference type="NCBI Taxonomy" id="1076344"/>
    <lineage>
        <taxon>Eukaryota</taxon>
        <taxon>Metamonada</taxon>
        <taxon>Diplomonadida</taxon>
        <taxon>Hexamitidae</taxon>
        <taxon>Hexamitinae</taxon>
        <taxon>Trepomonas</taxon>
    </lineage>
</organism>
<dbReference type="EMBL" id="GDID01004568">
    <property type="protein sequence ID" value="JAP92038.1"/>
    <property type="molecule type" value="Transcribed_RNA"/>
</dbReference>
<sequence length="589" mass="69618">LKSLLQLILRDLESEGQISKKLDENATIRDEARYGREQLQISVNPGKSTQRLFITRTFPVCQQSQLIAKKVYNLRQSNIQIDALQIDIQDEECECMVIHKPNHFDPIVFDRFLVFCRNPKIIFELAECERQLEEISTTIENNLKTTSDSYYFQQCQYLEQLKRFQEKAEKAVAEDMQIRMTKRISKSVEKYFKFTTETFKKIQQRYIDLTNRLEIQLNEDQLKVKKINFQKFHQLSQQKKQIIQTQIKTQFTPERLQSLFVDACVNQKPSQKKIVAQLLIENLYNDDVYSSKLMMDSAIEFEDYMYVLERVPANMIEKLLTLKPASVLSFWTLSQKRELLILKTQLTYQPQFYIFPKELIEYQIDIMKTAFRQHLSKLTSMEIQQIKQDYFLDVLEEAKSEDFFALQKVPENKNLFFLPKDGVEIQTQSVKFVAKREMLFVQSSKTYQIKKEVKFLFNLDNILNCTIECGVQINNDKISIQNDGIVKYYGEVFEIENCNLKNNDQLEFIVNNKQVTIKKNRKVLHTVDLRVECKYFFGQSILQFENIIQKIEKQYKPTSQLDGCQLYTKIVIGCWVNDDPIKIDVAVTE</sequence>
<evidence type="ECO:0000313" key="1">
    <source>
        <dbReference type="EMBL" id="JAP92038.1"/>
    </source>
</evidence>
<reference evidence="1" key="1">
    <citation type="submission" date="2015-07" db="EMBL/GenBank/DDBJ databases">
        <title>Adaptation to a free-living lifestyle via gene acquisitions in the diplomonad Trepomonas sp. PC1.</title>
        <authorList>
            <person name="Xu F."/>
            <person name="Jerlstrom-Hultqvist J."/>
            <person name="Kolisko M."/>
            <person name="Simpson A.G.B."/>
            <person name="Roger A.J."/>
            <person name="Svard S.G."/>
            <person name="Andersson J.O."/>
        </authorList>
    </citation>
    <scope>NUCLEOTIDE SEQUENCE</scope>
    <source>
        <strain evidence="1">PC1</strain>
    </source>
</reference>
<dbReference type="AlphaFoldDB" id="A0A146K6L5"/>
<feature type="non-terminal residue" evidence="1">
    <location>
        <position position="1"/>
    </location>
</feature>
<protein>
    <submittedName>
        <fullName evidence="1">Uncharacterized protein</fullName>
    </submittedName>
</protein>
<accession>A0A146K6L5</accession>